<comment type="caution">
    <text evidence="3">Lacks conserved residue(s) required for the propagation of feature annotation.</text>
</comment>
<dbReference type="Ensembl" id="ENSEEET00000054228.1">
    <property type="protein sequence ID" value="ENSEEEP00000059518.1"/>
    <property type="gene ID" value="ENSEEEG00000027850.1"/>
</dbReference>
<evidence type="ECO:0000259" key="4">
    <source>
        <dbReference type="PROSITE" id="PS50070"/>
    </source>
</evidence>
<dbReference type="GO" id="GO:0004252">
    <property type="term" value="F:serine-type endopeptidase activity"/>
    <property type="evidence" value="ECO:0007669"/>
    <property type="project" value="InterPro"/>
</dbReference>
<gene>
    <name evidence="5" type="primary">HABP2</name>
</gene>
<accession>A0AAY5EC04</accession>
<dbReference type="Pfam" id="PF00051">
    <property type="entry name" value="Kringle"/>
    <property type="match status" value="1"/>
</dbReference>
<dbReference type="InterPro" id="IPR009003">
    <property type="entry name" value="Peptidase_S1_PA"/>
</dbReference>
<evidence type="ECO:0000256" key="1">
    <source>
        <dbReference type="ARBA" id="ARBA00022572"/>
    </source>
</evidence>
<dbReference type="GO" id="GO:0005615">
    <property type="term" value="C:extracellular space"/>
    <property type="evidence" value="ECO:0007669"/>
    <property type="project" value="TreeGrafter"/>
</dbReference>
<reference evidence="5" key="2">
    <citation type="submission" date="2025-05" db="UniProtKB">
        <authorList>
            <consortium name="Ensembl"/>
        </authorList>
    </citation>
    <scope>IDENTIFICATION</scope>
</reference>
<organism evidence="5 6">
    <name type="scientific">Electrophorus electricus</name>
    <name type="common">Electric eel</name>
    <name type="synonym">Gymnotus electricus</name>
    <dbReference type="NCBI Taxonomy" id="8005"/>
    <lineage>
        <taxon>Eukaryota</taxon>
        <taxon>Metazoa</taxon>
        <taxon>Chordata</taxon>
        <taxon>Craniata</taxon>
        <taxon>Vertebrata</taxon>
        <taxon>Euteleostomi</taxon>
        <taxon>Actinopterygii</taxon>
        <taxon>Neopterygii</taxon>
        <taxon>Teleostei</taxon>
        <taxon>Ostariophysi</taxon>
        <taxon>Gymnotiformes</taxon>
        <taxon>Gymnotoidei</taxon>
        <taxon>Gymnotidae</taxon>
        <taxon>Electrophorus</taxon>
    </lineage>
</organism>
<feature type="domain" description="Kringle" evidence="4">
    <location>
        <begin position="11"/>
        <end position="94"/>
    </location>
</feature>
<dbReference type="InterPro" id="IPR000001">
    <property type="entry name" value="Kringle"/>
</dbReference>
<evidence type="ECO:0000256" key="2">
    <source>
        <dbReference type="ARBA" id="ARBA00023157"/>
    </source>
</evidence>
<keyword evidence="6" id="KW-1185">Reference proteome</keyword>
<dbReference type="PANTHER" id="PTHR24261">
    <property type="entry name" value="PLASMINOGEN-RELATED"/>
    <property type="match status" value="1"/>
</dbReference>
<dbReference type="GO" id="GO:0006508">
    <property type="term" value="P:proteolysis"/>
    <property type="evidence" value="ECO:0007669"/>
    <property type="project" value="InterPro"/>
</dbReference>
<dbReference type="PANTHER" id="PTHR24261:SF7">
    <property type="entry name" value="KRINGLE DOMAIN-CONTAINING PROTEIN"/>
    <property type="match status" value="1"/>
</dbReference>
<dbReference type="Gene3D" id="2.40.20.10">
    <property type="entry name" value="Plasminogen Kringle 4"/>
    <property type="match status" value="1"/>
</dbReference>
<dbReference type="AlphaFoldDB" id="A0AAY5EC04"/>
<dbReference type="SUPFAM" id="SSF57440">
    <property type="entry name" value="Kringle-like"/>
    <property type="match status" value="1"/>
</dbReference>
<dbReference type="SUPFAM" id="SSF50494">
    <property type="entry name" value="Trypsin-like serine proteases"/>
    <property type="match status" value="1"/>
</dbReference>
<dbReference type="Ensembl" id="ENSEEET00000054877.1">
    <property type="protein sequence ID" value="ENSEEEP00000054466.1"/>
    <property type="gene ID" value="ENSEEEG00000027280.1"/>
</dbReference>
<dbReference type="InterPro" id="IPR018114">
    <property type="entry name" value="TRYPSIN_HIS"/>
</dbReference>
<evidence type="ECO:0000313" key="5">
    <source>
        <dbReference type="Ensembl" id="ENSEEEP00000054466.1"/>
    </source>
</evidence>
<keyword evidence="1 3" id="KW-0420">Kringle</keyword>
<keyword evidence="2" id="KW-1015">Disulfide bond</keyword>
<evidence type="ECO:0000256" key="3">
    <source>
        <dbReference type="PROSITE-ProRule" id="PRU00121"/>
    </source>
</evidence>
<reference evidence="5 6" key="1">
    <citation type="submission" date="2020-05" db="EMBL/GenBank/DDBJ databases">
        <title>Electrophorus electricus (electric eel) genome, fEleEle1, primary haplotype.</title>
        <authorList>
            <person name="Myers G."/>
            <person name="Meyer A."/>
            <person name="Fedrigo O."/>
            <person name="Formenti G."/>
            <person name="Rhie A."/>
            <person name="Tracey A."/>
            <person name="Sims Y."/>
            <person name="Jarvis E.D."/>
        </authorList>
    </citation>
    <scope>NUCLEOTIDE SEQUENCE [LARGE SCALE GENOMIC DNA]</scope>
</reference>
<dbReference type="SMART" id="SM00130">
    <property type="entry name" value="KR"/>
    <property type="match status" value="1"/>
</dbReference>
<sequence length="95" mass="10892">MTEPFYEWPDDCYEGDGESYRGFISETVDGLECLPWNSHLIPYTDFEEEEDGLDIACFRNPDGESQPWCTTDPFRHNCGGILIDSCWVLTAAHCM</sequence>
<dbReference type="PROSITE" id="PS50070">
    <property type="entry name" value="KRINGLE_2"/>
    <property type="match status" value="1"/>
</dbReference>
<dbReference type="PROSITE" id="PS00134">
    <property type="entry name" value="TRYPSIN_HIS"/>
    <property type="match status" value="1"/>
</dbReference>
<dbReference type="InterPro" id="IPR038178">
    <property type="entry name" value="Kringle_sf"/>
</dbReference>
<dbReference type="InterPro" id="IPR013806">
    <property type="entry name" value="Kringle-like"/>
</dbReference>
<dbReference type="GO" id="GO:0005102">
    <property type="term" value="F:signaling receptor binding"/>
    <property type="evidence" value="ECO:0007669"/>
    <property type="project" value="TreeGrafter"/>
</dbReference>
<dbReference type="GeneTree" id="ENSGT00940000157814"/>
<proteinExistence type="predicted"/>
<protein>
    <recommendedName>
        <fullName evidence="4">Kringle domain-containing protein</fullName>
    </recommendedName>
</protein>
<dbReference type="Proteomes" id="UP000314983">
    <property type="component" value="Chromosome 14"/>
</dbReference>
<dbReference type="PRINTS" id="PR00018">
    <property type="entry name" value="KRINGLE"/>
</dbReference>
<name>A0AAY5EC04_ELEEL</name>
<evidence type="ECO:0000313" key="6">
    <source>
        <dbReference type="Proteomes" id="UP000314983"/>
    </source>
</evidence>
<dbReference type="InterPro" id="IPR050759">
    <property type="entry name" value="Serine_protease_kringle"/>
</dbReference>